<sequence length="218" mass="23966">MKSSNLFVKRLKSVVLSVTVASPMLALAEAPKLKTWQGNPASLASVGGILNIQELGGKFTTDKPYSSVTLRAAFFKNGELDKQSSIACGVRSKQNRFDFGEVAVKIADLDILQLRGAPENSMRFHYAVQMGDEGVASGLKDFPKSVFDCSKGLSTSQQLDGNQQFENIIFHLTVSDSDTLIESSSLDDHLKSNPQSELVIFYLTFKEYFVMPRGICRI</sequence>
<evidence type="ECO:0000256" key="1">
    <source>
        <dbReference type="SAM" id="SignalP"/>
    </source>
</evidence>
<name>A0A8J7MD28_9BACT</name>
<comment type="caution">
    <text evidence="2">The sequence shown here is derived from an EMBL/GenBank/DDBJ whole genome shotgun (WGS) entry which is preliminary data.</text>
</comment>
<keyword evidence="1" id="KW-0732">Signal</keyword>
<protein>
    <submittedName>
        <fullName evidence="2">Uncharacterized protein</fullName>
    </submittedName>
</protein>
<proteinExistence type="predicted"/>
<dbReference type="Proteomes" id="UP000624703">
    <property type="component" value="Unassembled WGS sequence"/>
</dbReference>
<organism evidence="2 3">
    <name type="scientific">Persicirhabdus sediminis</name>
    <dbReference type="NCBI Taxonomy" id="454144"/>
    <lineage>
        <taxon>Bacteria</taxon>
        <taxon>Pseudomonadati</taxon>
        <taxon>Verrucomicrobiota</taxon>
        <taxon>Verrucomicrobiia</taxon>
        <taxon>Verrucomicrobiales</taxon>
        <taxon>Verrucomicrobiaceae</taxon>
        <taxon>Persicirhabdus</taxon>
    </lineage>
</organism>
<dbReference type="EMBL" id="JAENIM010000039">
    <property type="protein sequence ID" value="MBK1791147.1"/>
    <property type="molecule type" value="Genomic_DNA"/>
</dbReference>
<gene>
    <name evidence="2" type="ORF">JIN82_08285</name>
</gene>
<dbReference type="AlphaFoldDB" id="A0A8J7MD28"/>
<feature type="signal peptide" evidence="1">
    <location>
        <begin position="1"/>
        <end position="28"/>
    </location>
</feature>
<feature type="chain" id="PRO_5035171987" evidence="1">
    <location>
        <begin position="29"/>
        <end position="218"/>
    </location>
</feature>
<dbReference type="RefSeq" id="WP_200311159.1">
    <property type="nucleotide sequence ID" value="NZ_JAENIM010000039.1"/>
</dbReference>
<accession>A0A8J7MD28</accession>
<reference evidence="2" key="1">
    <citation type="submission" date="2021-01" db="EMBL/GenBank/DDBJ databases">
        <title>Modified the classification status of verrucomicrobia.</title>
        <authorList>
            <person name="Feng X."/>
        </authorList>
    </citation>
    <scope>NUCLEOTIDE SEQUENCE</scope>
    <source>
        <strain evidence="2">_KCTC 22039</strain>
    </source>
</reference>
<evidence type="ECO:0000313" key="3">
    <source>
        <dbReference type="Proteomes" id="UP000624703"/>
    </source>
</evidence>
<keyword evidence="3" id="KW-1185">Reference proteome</keyword>
<evidence type="ECO:0000313" key="2">
    <source>
        <dbReference type="EMBL" id="MBK1791147.1"/>
    </source>
</evidence>